<evidence type="ECO:0000313" key="2">
    <source>
        <dbReference type="EMBL" id="CAG7819548.1"/>
    </source>
</evidence>
<dbReference type="Proteomes" id="UP000708208">
    <property type="component" value="Unassembled WGS sequence"/>
</dbReference>
<accession>A0A8J2KM50</accession>
<feature type="region of interest" description="Disordered" evidence="1">
    <location>
        <begin position="1"/>
        <end position="26"/>
    </location>
</feature>
<feature type="compositionally biased region" description="Polar residues" evidence="1">
    <location>
        <begin position="1"/>
        <end position="10"/>
    </location>
</feature>
<evidence type="ECO:0000256" key="1">
    <source>
        <dbReference type="SAM" id="MobiDB-lite"/>
    </source>
</evidence>
<comment type="caution">
    <text evidence="2">The sequence shown here is derived from an EMBL/GenBank/DDBJ whole genome shotgun (WGS) entry which is preliminary data.</text>
</comment>
<gene>
    <name evidence="2" type="ORF">AFUS01_LOCUS29987</name>
</gene>
<protein>
    <submittedName>
        <fullName evidence="2">Uncharacterized protein</fullName>
    </submittedName>
</protein>
<dbReference type="EMBL" id="CAJVCH010452537">
    <property type="protein sequence ID" value="CAG7819548.1"/>
    <property type="molecule type" value="Genomic_DNA"/>
</dbReference>
<name>A0A8J2KM50_9HEXA</name>
<proteinExistence type="predicted"/>
<sequence length="105" mass="12043">MFHHQNLQNLSSPPPSPRACRRQRPNRAQTVAHLIKPVVTRPFSRLIISGHFLVTKLTRFRFCEGKYSDPHFLFISFSIRFRLESKVSALRDGDAADLEGIGWPA</sequence>
<organism evidence="2 3">
    <name type="scientific">Allacma fusca</name>
    <dbReference type="NCBI Taxonomy" id="39272"/>
    <lineage>
        <taxon>Eukaryota</taxon>
        <taxon>Metazoa</taxon>
        <taxon>Ecdysozoa</taxon>
        <taxon>Arthropoda</taxon>
        <taxon>Hexapoda</taxon>
        <taxon>Collembola</taxon>
        <taxon>Symphypleona</taxon>
        <taxon>Sminthuridae</taxon>
        <taxon>Allacma</taxon>
    </lineage>
</organism>
<keyword evidence="3" id="KW-1185">Reference proteome</keyword>
<reference evidence="2" key="1">
    <citation type="submission" date="2021-06" db="EMBL/GenBank/DDBJ databases">
        <authorList>
            <person name="Hodson N. C."/>
            <person name="Mongue J. A."/>
            <person name="Jaron S. K."/>
        </authorList>
    </citation>
    <scope>NUCLEOTIDE SEQUENCE</scope>
</reference>
<evidence type="ECO:0000313" key="3">
    <source>
        <dbReference type="Proteomes" id="UP000708208"/>
    </source>
</evidence>
<dbReference type="AlphaFoldDB" id="A0A8J2KM50"/>